<reference evidence="1 2" key="1">
    <citation type="submission" date="2020-07" db="EMBL/GenBank/DDBJ databases">
        <title>Halosimplex litoreum sp. nov. and Halosimplex rubrum sp. nov., isolated from different salt environments.</title>
        <authorList>
            <person name="Cui H."/>
        </authorList>
    </citation>
    <scope>NUCLEOTIDE SEQUENCE [LARGE SCALE GENOMIC DNA]</scope>
    <source>
        <strain evidence="1 2">R2</strain>
    </source>
</reference>
<protein>
    <submittedName>
        <fullName evidence="1">Uncharacterized protein</fullName>
    </submittedName>
</protein>
<dbReference type="AlphaFoldDB" id="A0A7D5P8U7"/>
<dbReference type="RefSeq" id="WP_179922609.1">
    <property type="nucleotide sequence ID" value="NZ_CP058909.1"/>
</dbReference>
<evidence type="ECO:0000313" key="2">
    <source>
        <dbReference type="Proteomes" id="UP000509346"/>
    </source>
</evidence>
<dbReference type="Proteomes" id="UP000509346">
    <property type="component" value="Chromosome"/>
</dbReference>
<dbReference type="GeneID" id="56083169"/>
<dbReference type="KEGG" id="hpel:HZS54_11230"/>
<sequence length="93" mass="10556">MTDQDNPLEHWTTISVDELPEQYPDHVTLDDGPFGWKNIHTDTVLHLEYESGNGEWIVAGCNSVVGRAEDLPSIKAEAREYMRNHRRPSPIVG</sequence>
<name>A0A7D5P8U7_9EURY</name>
<accession>A0A7D5P8U7</accession>
<organism evidence="1 2">
    <name type="scientific">Halosimplex pelagicum</name>
    <dbReference type="NCBI Taxonomy" id="869886"/>
    <lineage>
        <taxon>Archaea</taxon>
        <taxon>Methanobacteriati</taxon>
        <taxon>Methanobacteriota</taxon>
        <taxon>Stenosarchaea group</taxon>
        <taxon>Halobacteria</taxon>
        <taxon>Halobacteriales</taxon>
        <taxon>Haloarculaceae</taxon>
        <taxon>Halosimplex</taxon>
    </lineage>
</organism>
<evidence type="ECO:0000313" key="1">
    <source>
        <dbReference type="EMBL" id="QLH82141.1"/>
    </source>
</evidence>
<proteinExistence type="predicted"/>
<keyword evidence="2" id="KW-1185">Reference proteome</keyword>
<gene>
    <name evidence="1" type="ORF">HZS54_11230</name>
</gene>
<dbReference type="EMBL" id="CP058909">
    <property type="protein sequence ID" value="QLH82141.1"/>
    <property type="molecule type" value="Genomic_DNA"/>
</dbReference>